<protein>
    <recommendedName>
        <fullName evidence="7">Cyclin-dependent kinase inhibitor domain-containing protein</fullName>
    </recommendedName>
</protein>
<evidence type="ECO:0000313" key="8">
    <source>
        <dbReference type="EMBL" id="KAJ8949718.1"/>
    </source>
</evidence>
<accession>A0AAV8YFA7</accession>
<comment type="similarity">
    <text evidence="2">Belongs to the CDI family.</text>
</comment>
<gene>
    <name evidence="8" type="ORF">NQ318_013587</name>
</gene>
<keyword evidence="4" id="KW-0539">Nucleus</keyword>
<keyword evidence="5" id="KW-0131">Cell cycle</keyword>
<keyword evidence="3" id="KW-0649">Protein kinase inhibitor</keyword>
<evidence type="ECO:0000256" key="1">
    <source>
        <dbReference type="ARBA" id="ARBA00004123"/>
    </source>
</evidence>
<proteinExistence type="inferred from homology"/>
<dbReference type="Pfam" id="PF02234">
    <property type="entry name" value="CDI"/>
    <property type="match status" value="1"/>
</dbReference>
<evidence type="ECO:0000256" key="3">
    <source>
        <dbReference type="ARBA" id="ARBA00023013"/>
    </source>
</evidence>
<dbReference type="Proteomes" id="UP001162162">
    <property type="component" value="Unassembled WGS sequence"/>
</dbReference>
<name>A0AAV8YFA7_9CUCU</name>
<dbReference type="InterPro" id="IPR003175">
    <property type="entry name" value="CDI_dom"/>
</dbReference>
<feature type="region of interest" description="Disordered" evidence="6">
    <location>
        <begin position="103"/>
        <end position="125"/>
    </location>
</feature>
<evidence type="ECO:0000259" key="7">
    <source>
        <dbReference type="Pfam" id="PF02234"/>
    </source>
</evidence>
<evidence type="ECO:0000313" key="9">
    <source>
        <dbReference type="Proteomes" id="UP001162162"/>
    </source>
</evidence>
<comment type="subcellular location">
    <subcellularLocation>
        <location evidence="1">Nucleus</location>
    </subcellularLocation>
</comment>
<evidence type="ECO:0000256" key="2">
    <source>
        <dbReference type="ARBA" id="ARBA00006726"/>
    </source>
</evidence>
<dbReference type="PANTHER" id="PTHR10265">
    <property type="entry name" value="CYCLIN-DEPENDENT KINASE INHIBITOR 1"/>
    <property type="match status" value="1"/>
</dbReference>
<dbReference type="GO" id="GO:0005634">
    <property type="term" value="C:nucleus"/>
    <property type="evidence" value="ECO:0007669"/>
    <property type="project" value="UniProtKB-SubCell"/>
</dbReference>
<sequence length="125" mass="14716">MSTSVFYKPIGMTLSTRTHEAMLIYRPEIRKVKRVLFEPVDHVATQKFIEEELEKITVMESEKWNFDFKREKTLNPDGVYKWRPATPQKLARPALRETRLAEEAVEDLYGDPGRSPAPLPRTRRR</sequence>
<dbReference type="AlphaFoldDB" id="A0AAV8YFA7"/>
<evidence type="ECO:0000256" key="4">
    <source>
        <dbReference type="ARBA" id="ARBA00023242"/>
    </source>
</evidence>
<dbReference type="GO" id="GO:0004861">
    <property type="term" value="F:cyclin-dependent protein serine/threonine kinase inhibitor activity"/>
    <property type="evidence" value="ECO:0007669"/>
    <property type="project" value="InterPro"/>
</dbReference>
<dbReference type="InterPro" id="IPR044898">
    <property type="entry name" value="CDI_dom_sf"/>
</dbReference>
<evidence type="ECO:0000256" key="6">
    <source>
        <dbReference type="SAM" id="MobiDB-lite"/>
    </source>
</evidence>
<dbReference type="GO" id="GO:0051726">
    <property type="term" value="P:regulation of cell cycle"/>
    <property type="evidence" value="ECO:0007669"/>
    <property type="project" value="InterPro"/>
</dbReference>
<comment type="caution">
    <text evidence="8">The sequence shown here is derived from an EMBL/GenBank/DDBJ whole genome shotgun (WGS) entry which is preliminary data.</text>
</comment>
<keyword evidence="9" id="KW-1185">Reference proteome</keyword>
<dbReference type="Gene3D" id="4.10.365.10">
    <property type="entry name" value="p27"/>
    <property type="match status" value="1"/>
</dbReference>
<organism evidence="8 9">
    <name type="scientific">Aromia moschata</name>
    <dbReference type="NCBI Taxonomy" id="1265417"/>
    <lineage>
        <taxon>Eukaryota</taxon>
        <taxon>Metazoa</taxon>
        <taxon>Ecdysozoa</taxon>
        <taxon>Arthropoda</taxon>
        <taxon>Hexapoda</taxon>
        <taxon>Insecta</taxon>
        <taxon>Pterygota</taxon>
        <taxon>Neoptera</taxon>
        <taxon>Endopterygota</taxon>
        <taxon>Coleoptera</taxon>
        <taxon>Polyphaga</taxon>
        <taxon>Cucujiformia</taxon>
        <taxon>Chrysomeloidea</taxon>
        <taxon>Cerambycidae</taxon>
        <taxon>Cerambycinae</taxon>
        <taxon>Callichromatini</taxon>
        <taxon>Aromia</taxon>
    </lineage>
</organism>
<dbReference type="EMBL" id="JAPWTK010000112">
    <property type="protein sequence ID" value="KAJ8949718.1"/>
    <property type="molecule type" value="Genomic_DNA"/>
</dbReference>
<dbReference type="PANTHER" id="PTHR10265:SF45">
    <property type="entry name" value="DACAPO"/>
    <property type="match status" value="1"/>
</dbReference>
<feature type="domain" description="Cyclin-dependent kinase inhibitor" evidence="7">
    <location>
        <begin position="36"/>
        <end position="83"/>
    </location>
</feature>
<evidence type="ECO:0000256" key="5">
    <source>
        <dbReference type="ARBA" id="ARBA00023306"/>
    </source>
</evidence>
<reference evidence="8" key="1">
    <citation type="journal article" date="2023" name="Insect Mol. Biol.">
        <title>Genome sequencing provides insights into the evolution of gene families encoding plant cell wall-degrading enzymes in longhorned beetles.</title>
        <authorList>
            <person name="Shin N.R."/>
            <person name="Okamura Y."/>
            <person name="Kirsch R."/>
            <person name="Pauchet Y."/>
        </authorList>
    </citation>
    <scope>NUCLEOTIDE SEQUENCE</scope>
    <source>
        <strain evidence="8">AMC_N1</strain>
    </source>
</reference>